<evidence type="ECO:0008006" key="3">
    <source>
        <dbReference type="Google" id="ProtNLM"/>
    </source>
</evidence>
<dbReference type="AlphaFoldDB" id="A0A1W6LK65"/>
<organism evidence="1 2">
    <name type="scientific">Sedimentisphaera salicampi</name>
    <dbReference type="NCBI Taxonomy" id="1941349"/>
    <lineage>
        <taxon>Bacteria</taxon>
        <taxon>Pseudomonadati</taxon>
        <taxon>Planctomycetota</taxon>
        <taxon>Phycisphaerae</taxon>
        <taxon>Sedimentisphaerales</taxon>
        <taxon>Sedimentisphaeraceae</taxon>
        <taxon>Sedimentisphaera</taxon>
    </lineage>
</organism>
<dbReference type="InterPro" id="IPR027417">
    <property type="entry name" value="P-loop_NTPase"/>
</dbReference>
<dbReference type="Pfam" id="PF13189">
    <property type="entry name" value="Cytidylate_kin2"/>
    <property type="match status" value="1"/>
</dbReference>
<dbReference type="KEGG" id="pbp:STSP1_00495"/>
<reference evidence="2" key="1">
    <citation type="submission" date="2017-04" db="EMBL/GenBank/DDBJ databases">
        <title>Comparative genomics and description of representatives of a novel lineage of planctomycetes thriving in anoxic sediments.</title>
        <authorList>
            <person name="Spring S."/>
            <person name="Bunk B."/>
            <person name="Sproer C."/>
        </authorList>
    </citation>
    <scope>NUCLEOTIDE SEQUENCE [LARGE SCALE GENOMIC DNA]</scope>
    <source>
        <strain evidence="2">ST-PulAB-D4</strain>
    </source>
</reference>
<evidence type="ECO:0000313" key="2">
    <source>
        <dbReference type="Proteomes" id="UP000193334"/>
    </source>
</evidence>
<gene>
    <name evidence="1" type="ORF">STSP1_00495</name>
</gene>
<dbReference type="RefSeq" id="WP_085754838.1">
    <property type="nucleotide sequence ID" value="NZ_CP021023.1"/>
</dbReference>
<dbReference type="EMBL" id="CP021023">
    <property type="protein sequence ID" value="ARN56124.1"/>
    <property type="molecule type" value="Genomic_DNA"/>
</dbReference>
<dbReference type="STRING" id="1941349.STSP1_00495"/>
<keyword evidence="2" id="KW-1185">Reference proteome</keyword>
<protein>
    <recommendedName>
        <fullName evidence="3">Cytidylate kinase</fullName>
    </recommendedName>
</protein>
<name>A0A1W6LK65_9BACT</name>
<sequence>MRSGFKKYYAQQRSKNANAEEGHFLTISREYGCCGIDLAEKVVDLIEQRCSVNWKIYHKDLLQRLAKEAGVDFETIEKQRLAKPGIVNEFLSNLKQTNIPDGYEIRKRVAFMVRDIAGKGNAVIVGQGGAAATGDMAGGLNVRVEAPRQWRVLRVRNQEGLSDKEAEKRLDELEKSRIHLHRAYEAMCPRRPAFHLLFDNSRFTAEQISEQIFYAMKLCGMIKI</sequence>
<accession>A0A1W6LK65</accession>
<dbReference type="Proteomes" id="UP000193334">
    <property type="component" value="Chromosome"/>
</dbReference>
<dbReference type="Gene3D" id="3.40.50.300">
    <property type="entry name" value="P-loop containing nucleotide triphosphate hydrolases"/>
    <property type="match status" value="1"/>
</dbReference>
<proteinExistence type="predicted"/>
<evidence type="ECO:0000313" key="1">
    <source>
        <dbReference type="EMBL" id="ARN56124.1"/>
    </source>
</evidence>